<proteinExistence type="predicted"/>
<dbReference type="EMBL" id="JACOGD010000004">
    <property type="protein sequence ID" value="MBC3931981.1"/>
    <property type="molecule type" value="Genomic_DNA"/>
</dbReference>
<accession>A0ABR7A509</accession>
<comment type="caution">
    <text evidence="1">The sequence shown here is derived from an EMBL/GenBank/DDBJ whole genome shotgun (WGS) entry which is preliminary data.</text>
</comment>
<dbReference type="InterPro" id="IPR038666">
    <property type="entry name" value="SSP1_head-tail_sf"/>
</dbReference>
<name>A0ABR7A509_9BURK</name>
<dbReference type="NCBIfam" id="TIGR01563">
    <property type="entry name" value="gp16_SPP1"/>
    <property type="match status" value="1"/>
</dbReference>
<keyword evidence="2" id="KW-1185">Reference proteome</keyword>
<organism evidence="1 2">
    <name type="scientific">Undibacterium curvum</name>
    <dbReference type="NCBI Taxonomy" id="2762294"/>
    <lineage>
        <taxon>Bacteria</taxon>
        <taxon>Pseudomonadati</taxon>
        <taxon>Pseudomonadota</taxon>
        <taxon>Betaproteobacteria</taxon>
        <taxon>Burkholderiales</taxon>
        <taxon>Oxalobacteraceae</taxon>
        <taxon>Undibacterium</taxon>
    </lineage>
</organism>
<gene>
    <name evidence="1" type="ORF">H8K43_09885</name>
</gene>
<protein>
    <submittedName>
        <fullName evidence="1">Phage head closure protein</fullName>
    </submittedName>
</protein>
<dbReference type="InterPro" id="IPR008767">
    <property type="entry name" value="Phage_SPP1_head-tail_adaptor"/>
</dbReference>
<dbReference type="Gene3D" id="2.40.10.270">
    <property type="entry name" value="Bacteriophage SPP1 head-tail adaptor protein"/>
    <property type="match status" value="1"/>
</dbReference>
<dbReference type="Pfam" id="PF05521">
    <property type="entry name" value="Phage_HCP"/>
    <property type="match status" value="1"/>
</dbReference>
<dbReference type="Proteomes" id="UP000654304">
    <property type="component" value="Unassembled WGS sequence"/>
</dbReference>
<evidence type="ECO:0000313" key="1">
    <source>
        <dbReference type="EMBL" id="MBC3931981.1"/>
    </source>
</evidence>
<evidence type="ECO:0000313" key="2">
    <source>
        <dbReference type="Proteomes" id="UP000654304"/>
    </source>
</evidence>
<reference evidence="1 2" key="1">
    <citation type="submission" date="2020-08" db="EMBL/GenBank/DDBJ databases">
        <title>Novel species isolated from subtropical streams in China.</title>
        <authorList>
            <person name="Lu H."/>
        </authorList>
    </citation>
    <scope>NUCLEOTIDE SEQUENCE [LARGE SCALE GENOMIC DNA]</scope>
    <source>
        <strain evidence="1 2">CY22W</strain>
    </source>
</reference>
<dbReference type="RefSeq" id="WP_186903663.1">
    <property type="nucleotide sequence ID" value="NZ_JACOGD010000004.1"/>
</dbReference>
<sequence>MIRVGELTKRVQVQTKVAVTGARGEQVQQWQVLFPAWARVQPLSAGQKIAAAAEHPTASHKVVIRYRSSLADIHVLSNMRLMLGKRVLSVLGGIDIDEKRQWYEFTVEEGLNNG</sequence>